<evidence type="ECO:0000313" key="2">
    <source>
        <dbReference type="Proteomes" id="UP000887565"/>
    </source>
</evidence>
<proteinExistence type="predicted"/>
<keyword evidence="1" id="KW-0812">Transmembrane</keyword>
<keyword evidence="1" id="KW-0472">Membrane</keyword>
<evidence type="ECO:0000313" key="3">
    <source>
        <dbReference type="WBParaSite" id="nRc.2.0.1.t00781-RA"/>
    </source>
</evidence>
<organism evidence="2 3">
    <name type="scientific">Romanomermis culicivorax</name>
    <name type="common">Nematode worm</name>
    <dbReference type="NCBI Taxonomy" id="13658"/>
    <lineage>
        <taxon>Eukaryota</taxon>
        <taxon>Metazoa</taxon>
        <taxon>Ecdysozoa</taxon>
        <taxon>Nematoda</taxon>
        <taxon>Enoplea</taxon>
        <taxon>Dorylaimia</taxon>
        <taxon>Mermithida</taxon>
        <taxon>Mermithoidea</taxon>
        <taxon>Mermithidae</taxon>
        <taxon>Romanomermis</taxon>
    </lineage>
</organism>
<sequence>MVTYNIPPAGLMFLLIHGFGTRPFLLSSCRDSHTYADIGQWWDSSGTTQEALQHPIFHFISLDISFWR</sequence>
<name>A0A915HHI7_ROMCU</name>
<dbReference type="Proteomes" id="UP000887565">
    <property type="component" value="Unplaced"/>
</dbReference>
<accession>A0A915HHI7</accession>
<dbReference type="AlphaFoldDB" id="A0A915HHI7"/>
<feature type="transmembrane region" description="Helical" evidence="1">
    <location>
        <begin position="6"/>
        <end position="25"/>
    </location>
</feature>
<evidence type="ECO:0000256" key="1">
    <source>
        <dbReference type="SAM" id="Phobius"/>
    </source>
</evidence>
<keyword evidence="2" id="KW-1185">Reference proteome</keyword>
<keyword evidence="1" id="KW-1133">Transmembrane helix</keyword>
<protein>
    <submittedName>
        <fullName evidence="3">Uncharacterized protein</fullName>
    </submittedName>
</protein>
<dbReference type="WBParaSite" id="nRc.2.0.1.t00781-RA">
    <property type="protein sequence ID" value="nRc.2.0.1.t00781-RA"/>
    <property type="gene ID" value="nRc.2.0.1.g00781"/>
</dbReference>
<reference evidence="3" key="1">
    <citation type="submission" date="2022-11" db="UniProtKB">
        <authorList>
            <consortium name="WormBaseParasite"/>
        </authorList>
    </citation>
    <scope>IDENTIFICATION</scope>
</reference>